<evidence type="ECO:0000313" key="2">
    <source>
        <dbReference type="Proteomes" id="UP001061991"/>
    </source>
</evidence>
<evidence type="ECO:0000313" key="1">
    <source>
        <dbReference type="EMBL" id="UXN60902.1"/>
    </source>
</evidence>
<name>A0ACD4D533_9HYPH</name>
<sequence>MTDEYGIKVFSHTEAPRVFALVGDVTKYILDHETEIIADPKRMISEIAATFPQADITLISWAFDEAGGKSKRIAKWVRKQREQ</sequence>
<accession>A0ACD4D533</accession>
<keyword evidence="2" id="KW-1185">Reference proteome</keyword>
<reference evidence="1" key="1">
    <citation type="submission" date="2022-09" db="EMBL/GenBank/DDBJ databases">
        <title>Interaction between co-microsymbionts with complementary sets of symbiotic genes in legume-rhizobium systems.</title>
        <authorList>
            <person name="Safronova V."/>
            <person name="Sazanova A."/>
            <person name="Afonin A."/>
            <person name="Chirak E."/>
        </authorList>
    </citation>
    <scope>NUCLEOTIDE SEQUENCE</scope>
    <source>
        <strain evidence="1">A18/3m</strain>
    </source>
</reference>
<organism evidence="1 2">
    <name type="scientific">Phyllobacterium zundukense</name>
    <dbReference type="NCBI Taxonomy" id="1867719"/>
    <lineage>
        <taxon>Bacteria</taxon>
        <taxon>Pseudomonadati</taxon>
        <taxon>Pseudomonadota</taxon>
        <taxon>Alphaproteobacteria</taxon>
        <taxon>Hyphomicrobiales</taxon>
        <taxon>Phyllobacteriaceae</taxon>
        <taxon>Phyllobacterium</taxon>
    </lineage>
</organism>
<gene>
    <name evidence="1" type="ORF">N8E88_31360</name>
</gene>
<protein>
    <submittedName>
        <fullName evidence="1">Uncharacterized protein</fullName>
    </submittedName>
</protein>
<proteinExistence type="predicted"/>
<dbReference type="Proteomes" id="UP001061991">
    <property type="component" value="Chromosome"/>
</dbReference>
<dbReference type="EMBL" id="CP104973">
    <property type="protein sequence ID" value="UXN60902.1"/>
    <property type="molecule type" value="Genomic_DNA"/>
</dbReference>